<dbReference type="InterPro" id="IPR000453">
    <property type="entry name" value="Chorismate_synth"/>
</dbReference>
<dbReference type="HAMAP" id="MF_00300">
    <property type="entry name" value="Chorismate_synth"/>
    <property type="match status" value="1"/>
</dbReference>
<comment type="function">
    <text evidence="11">Catalyzes the anti-1,4-elimination of the C-3 phosphate and the C-6 proR hydrogen from 5-enolpyruvylshikimate-3-phosphate (EPSP) to yield chorismate, which is the branch point compound that serves as the starting substrate for the three terminal pathways of aromatic amino acid biosynthesis. This reaction introduces a second double bond into the aromatic ring system.</text>
</comment>
<evidence type="ECO:0000256" key="6">
    <source>
        <dbReference type="ARBA" id="ARBA00022643"/>
    </source>
</evidence>
<dbReference type="GO" id="GO:0009423">
    <property type="term" value="P:chorismate biosynthetic process"/>
    <property type="evidence" value="ECO:0007669"/>
    <property type="project" value="UniProtKB-UniRule"/>
</dbReference>
<sequence length="363" mass="38356">MSSTWGEKIRISIFGGSHTRAIGVNIEGLPAGEPICWEQVLGQMARRAPGQDPTATTRKEADTPQVLCGLLDGVTTGAPLCAIIENTNQRSKDYSSLRVLPRPGHADYTAYVKYGNHHDVRGGGHFSGRLTAPLVFAGAIARQLLQRRGILVASHVASIGEAQDQPFDPVSIPPQLLERLAGEYFPVIDAAAKERMRQVVEAARLDCDSVGGVVECAVTGLPVGAGEPMFGGAENRIASLCFGIPAMKGIEFGAGFDAARRRGSQNNDPFYYDAQGQVKTRTNHAGGILGGITNGMPLVFRAAFKPTPSIAQEQDTVNLETGQNATLSIHGRHDPCIVPRAAAAVEAAACVAVLELLAESGLL</sequence>
<evidence type="ECO:0000256" key="3">
    <source>
        <dbReference type="ARBA" id="ARBA00013036"/>
    </source>
</evidence>
<keyword evidence="6 11" id="KW-0288">FMN</keyword>
<dbReference type="EC" id="4.2.3.5" evidence="3 11"/>
<dbReference type="AlphaFoldDB" id="A0A9D2RY98"/>
<keyword evidence="4 11" id="KW-0028">Amino-acid biosynthesis</keyword>
<dbReference type="InterPro" id="IPR020541">
    <property type="entry name" value="Chorismate_synthase_CS"/>
</dbReference>
<evidence type="ECO:0000256" key="7">
    <source>
        <dbReference type="ARBA" id="ARBA00022827"/>
    </source>
</evidence>
<organism evidence="12 13">
    <name type="scientific">Candidatus Acutalibacter ornithocaccae</name>
    <dbReference type="NCBI Taxonomy" id="2838416"/>
    <lineage>
        <taxon>Bacteria</taxon>
        <taxon>Bacillati</taxon>
        <taxon>Bacillota</taxon>
        <taxon>Clostridia</taxon>
        <taxon>Eubacteriales</taxon>
        <taxon>Acutalibacteraceae</taxon>
        <taxon>Acutalibacter</taxon>
    </lineage>
</organism>
<keyword evidence="9 11" id="KW-0057">Aromatic amino acid biosynthesis</keyword>
<dbReference type="GO" id="GO:0005829">
    <property type="term" value="C:cytosol"/>
    <property type="evidence" value="ECO:0007669"/>
    <property type="project" value="TreeGrafter"/>
</dbReference>
<reference evidence="12" key="1">
    <citation type="journal article" date="2021" name="PeerJ">
        <title>Extensive microbial diversity within the chicken gut microbiome revealed by metagenomics and culture.</title>
        <authorList>
            <person name="Gilroy R."/>
            <person name="Ravi A."/>
            <person name="Getino M."/>
            <person name="Pursley I."/>
            <person name="Horton D.L."/>
            <person name="Alikhan N.F."/>
            <person name="Baker D."/>
            <person name="Gharbi K."/>
            <person name="Hall N."/>
            <person name="Watson M."/>
            <person name="Adriaenssens E.M."/>
            <person name="Foster-Nyarko E."/>
            <person name="Jarju S."/>
            <person name="Secka A."/>
            <person name="Antonio M."/>
            <person name="Oren A."/>
            <person name="Chaudhuri R.R."/>
            <person name="La Ragione R."/>
            <person name="Hildebrand F."/>
            <person name="Pallen M.J."/>
        </authorList>
    </citation>
    <scope>NUCLEOTIDE SEQUENCE</scope>
    <source>
        <strain evidence="12">ChiBcolR8-3208</strain>
    </source>
</reference>
<evidence type="ECO:0000256" key="5">
    <source>
        <dbReference type="ARBA" id="ARBA00022630"/>
    </source>
</evidence>
<comment type="similarity">
    <text evidence="2 11">Belongs to the chorismate synthase family.</text>
</comment>
<comment type="caution">
    <text evidence="12">The sequence shown here is derived from an EMBL/GenBank/DDBJ whole genome shotgun (WGS) entry which is preliminary data.</text>
</comment>
<comment type="cofactor">
    <cofactor evidence="11">
        <name>FMNH2</name>
        <dbReference type="ChEBI" id="CHEBI:57618"/>
    </cofactor>
    <text evidence="11">Reduced FMN (FMNH(2)).</text>
</comment>
<dbReference type="SUPFAM" id="SSF103263">
    <property type="entry name" value="Chorismate synthase, AroC"/>
    <property type="match status" value="1"/>
</dbReference>
<evidence type="ECO:0000313" key="13">
    <source>
        <dbReference type="Proteomes" id="UP000824214"/>
    </source>
</evidence>
<dbReference type="PANTHER" id="PTHR21085:SF0">
    <property type="entry name" value="CHORISMATE SYNTHASE"/>
    <property type="match status" value="1"/>
</dbReference>
<evidence type="ECO:0000256" key="11">
    <source>
        <dbReference type="HAMAP-Rule" id="MF_00300"/>
    </source>
</evidence>
<keyword evidence="8 11" id="KW-0521">NADP</keyword>
<evidence type="ECO:0000313" key="12">
    <source>
        <dbReference type="EMBL" id="HJB37248.1"/>
    </source>
</evidence>
<evidence type="ECO:0000256" key="8">
    <source>
        <dbReference type="ARBA" id="ARBA00022857"/>
    </source>
</evidence>
<dbReference type="EMBL" id="DWXZ01000081">
    <property type="protein sequence ID" value="HJB37248.1"/>
    <property type="molecule type" value="Genomic_DNA"/>
</dbReference>
<feature type="binding site" evidence="11">
    <location>
        <position position="290"/>
    </location>
    <ligand>
        <name>FMN</name>
        <dbReference type="ChEBI" id="CHEBI:58210"/>
    </ligand>
</feature>
<feature type="binding site" evidence="11">
    <location>
        <begin position="125"/>
        <end position="127"/>
    </location>
    <ligand>
        <name>FMN</name>
        <dbReference type="ChEBI" id="CHEBI:58210"/>
    </ligand>
</feature>
<feature type="binding site" evidence="11">
    <location>
        <begin position="305"/>
        <end position="309"/>
    </location>
    <ligand>
        <name>FMN</name>
        <dbReference type="ChEBI" id="CHEBI:58210"/>
    </ligand>
</feature>
<evidence type="ECO:0000256" key="1">
    <source>
        <dbReference type="ARBA" id="ARBA00005044"/>
    </source>
</evidence>
<dbReference type="InterPro" id="IPR035904">
    <property type="entry name" value="Chorismate_synth_AroC_sf"/>
</dbReference>
<comment type="caution">
    <text evidence="11">Lacks conserved residue(s) required for the propagation of feature annotation.</text>
</comment>
<comment type="subunit">
    <text evidence="11">Homotetramer.</text>
</comment>
<dbReference type="CDD" id="cd07304">
    <property type="entry name" value="Chorismate_synthase"/>
    <property type="match status" value="1"/>
</dbReference>
<dbReference type="PANTHER" id="PTHR21085">
    <property type="entry name" value="CHORISMATE SYNTHASE"/>
    <property type="match status" value="1"/>
</dbReference>
<accession>A0A9D2RY98</accession>
<dbReference type="GO" id="GO:0004107">
    <property type="term" value="F:chorismate synthase activity"/>
    <property type="evidence" value="ECO:0007669"/>
    <property type="project" value="UniProtKB-UniRule"/>
</dbReference>
<dbReference type="GO" id="GO:0008652">
    <property type="term" value="P:amino acid biosynthetic process"/>
    <property type="evidence" value="ECO:0007669"/>
    <property type="project" value="UniProtKB-KW"/>
</dbReference>
<feature type="binding site" evidence="11">
    <location>
        <position position="47"/>
    </location>
    <ligand>
        <name>NADP(+)</name>
        <dbReference type="ChEBI" id="CHEBI:58349"/>
    </ligand>
</feature>
<dbReference type="NCBIfam" id="NF003793">
    <property type="entry name" value="PRK05382.1"/>
    <property type="match status" value="1"/>
</dbReference>
<dbReference type="Gene3D" id="3.60.150.10">
    <property type="entry name" value="Chorismate synthase AroC"/>
    <property type="match status" value="1"/>
</dbReference>
<protein>
    <recommendedName>
        <fullName evidence="3 11">Chorismate synthase</fullName>
        <shortName evidence="11">CS</shortName>
        <ecNumber evidence="3 11">4.2.3.5</ecNumber>
    </recommendedName>
    <alternativeName>
        <fullName evidence="11">5-enolpyruvylshikimate-3-phosphate phospholyase</fullName>
    </alternativeName>
</protein>
<gene>
    <name evidence="11 12" type="primary">aroC</name>
    <name evidence="12" type="ORF">H9942_04175</name>
</gene>
<dbReference type="PIRSF" id="PIRSF001456">
    <property type="entry name" value="Chorismate_synth"/>
    <property type="match status" value="1"/>
</dbReference>
<dbReference type="PROSITE" id="PS00788">
    <property type="entry name" value="CHORISMATE_SYNTHASE_2"/>
    <property type="match status" value="1"/>
</dbReference>
<feature type="binding site" evidence="11">
    <location>
        <position position="332"/>
    </location>
    <ligand>
        <name>FMN</name>
        <dbReference type="ChEBI" id="CHEBI:58210"/>
    </ligand>
</feature>
<dbReference type="Proteomes" id="UP000824214">
    <property type="component" value="Unassembled WGS sequence"/>
</dbReference>
<dbReference type="GO" id="GO:0009073">
    <property type="term" value="P:aromatic amino acid family biosynthetic process"/>
    <property type="evidence" value="ECO:0007669"/>
    <property type="project" value="UniProtKB-KW"/>
</dbReference>
<comment type="pathway">
    <text evidence="1 11">Metabolic intermediate biosynthesis; chorismate biosynthesis; chorismate from D-erythrose 4-phosphate and phosphoenolpyruvate: step 7/7.</text>
</comment>
<proteinExistence type="inferred from homology"/>
<evidence type="ECO:0000256" key="10">
    <source>
        <dbReference type="ARBA" id="ARBA00023239"/>
    </source>
</evidence>
<evidence type="ECO:0000256" key="2">
    <source>
        <dbReference type="ARBA" id="ARBA00008014"/>
    </source>
</evidence>
<keyword evidence="5 11" id="KW-0285">Flavoprotein</keyword>
<keyword evidence="10 11" id="KW-0456">Lyase</keyword>
<dbReference type="NCBIfam" id="TIGR00033">
    <property type="entry name" value="aroC"/>
    <property type="match status" value="1"/>
</dbReference>
<evidence type="ECO:0000256" key="4">
    <source>
        <dbReference type="ARBA" id="ARBA00022605"/>
    </source>
</evidence>
<dbReference type="Pfam" id="PF01264">
    <property type="entry name" value="Chorismate_synt"/>
    <property type="match status" value="1"/>
</dbReference>
<comment type="catalytic activity">
    <reaction evidence="11">
        <text>5-O-(1-carboxyvinyl)-3-phosphoshikimate = chorismate + phosphate</text>
        <dbReference type="Rhea" id="RHEA:21020"/>
        <dbReference type="ChEBI" id="CHEBI:29748"/>
        <dbReference type="ChEBI" id="CHEBI:43474"/>
        <dbReference type="ChEBI" id="CHEBI:57701"/>
        <dbReference type="EC" id="4.2.3.5"/>
    </reaction>
</comment>
<dbReference type="GO" id="GO:0010181">
    <property type="term" value="F:FMN binding"/>
    <property type="evidence" value="ECO:0007669"/>
    <property type="project" value="TreeGrafter"/>
</dbReference>
<reference evidence="12" key="2">
    <citation type="submission" date="2021-04" db="EMBL/GenBank/DDBJ databases">
        <authorList>
            <person name="Gilroy R."/>
        </authorList>
    </citation>
    <scope>NUCLEOTIDE SEQUENCE</scope>
    <source>
        <strain evidence="12">ChiBcolR8-3208</strain>
    </source>
</reference>
<evidence type="ECO:0000256" key="9">
    <source>
        <dbReference type="ARBA" id="ARBA00023141"/>
    </source>
</evidence>
<keyword evidence="7 11" id="KW-0274">FAD</keyword>
<name>A0A9D2RY98_9FIRM</name>